<dbReference type="RefSeq" id="WP_272138236.1">
    <property type="nucleotide sequence ID" value="NZ_JAQLOI010000003.1"/>
</dbReference>
<protein>
    <submittedName>
        <fullName evidence="5">AraC family transcriptional regulator</fullName>
    </submittedName>
</protein>
<accession>A0ABT4YVB9</accession>
<dbReference type="InterPro" id="IPR009057">
    <property type="entry name" value="Homeodomain-like_sf"/>
</dbReference>
<dbReference type="Proteomes" id="UP001210678">
    <property type="component" value="Unassembled WGS sequence"/>
</dbReference>
<dbReference type="EMBL" id="JAQLOI010000003">
    <property type="protein sequence ID" value="MDB1124964.1"/>
    <property type="molecule type" value="Genomic_DNA"/>
</dbReference>
<dbReference type="PANTHER" id="PTHR46796">
    <property type="entry name" value="HTH-TYPE TRANSCRIPTIONAL ACTIVATOR RHAS-RELATED"/>
    <property type="match status" value="1"/>
</dbReference>
<dbReference type="InterPro" id="IPR018060">
    <property type="entry name" value="HTH_AraC"/>
</dbReference>
<gene>
    <name evidence="5" type="ORF">PGX00_15505</name>
</gene>
<dbReference type="SMART" id="SM00342">
    <property type="entry name" value="HTH_ARAC"/>
    <property type="match status" value="1"/>
</dbReference>
<evidence type="ECO:0000313" key="6">
    <source>
        <dbReference type="Proteomes" id="UP001210678"/>
    </source>
</evidence>
<keyword evidence="2" id="KW-0238">DNA-binding</keyword>
<comment type="caution">
    <text evidence="5">The sequence shown here is derived from an EMBL/GenBank/DDBJ whole genome shotgun (WGS) entry which is preliminary data.</text>
</comment>
<keyword evidence="3" id="KW-0804">Transcription</keyword>
<dbReference type="PROSITE" id="PS01124">
    <property type="entry name" value="HTH_ARAC_FAMILY_2"/>
    <property type="match status" value="1"/>
</dbReference>
<keyword evidence="1" id="KW-0805">Transcription regulation</keyword>
<dbReference type="PANTHER" id="PTHR46796:SF13">
    <property type="entry name" value="HTH-TYPE TRANSCRIPTIONAL ACTIVATOR RHAS"/>
    <property type="match status" value="1"/>
</dbReference>
<reference evidence="5 6" key="1">
    <citation type="submission" date="2023-01" db="EMBL/GenBank/DDBJ databases">
        <title>Vibrio sp. KJ40-1 sp.nov, isolated from marine algae.</title>
        <authorList>
            <person name="Butt M."/>
            <person name="Kim J.M.J."/>
            <person name="Jeon C.O.C."/>
        </authorList>
    </citation>
    <scope>NUCLEOTIDE SEQUENCE [LARGE SCALE GENOMIC DNA]</scope>
    <source>
        <strain evidence="5 6">KJ40-1</strain>
    </source>
</reference>
<organism evidence="5 6">
    <name type="scientific">Vibrio algarum</name>
    <dbReference type="NCBI Taxonomy" id="3020714"/>
    <lineage>
        <taxon>Bacteria</taxon>
        <taxon>Pseudomonadati</taxon>
        <taxon>Pseudomonadota</taxon>
        <taxon>Gammaproteobacteria</taxon>
        <taxon>Vibrionales</taxon>
        <taxon>Vibrionaceae</taxon>
        <taxon>Vibrio</taxon>
    </lineage>
</organism>
<evidence type="ECO:0000256" key="1">
    <source>
        <dbReference type="ARBA" id="ARBA00023015"/>
    </source>
</evidence>
<dbReference type="InterPro" id="IPR032783">
    <property type="entry name" value="AraC_lig"/>
</dbReference>
<dbReference type="Pfam" id="PF12852">
    <property type="entry name" value="Cupin_6"/>
    <property type="match status" value="1"/>
</dbReference>
<feature type="domain" description="HTH araC/xylS-type" evidence="4">
    <location>
        <begin position="152"/>
        <end position="249"/>
    </location>
</feature>
<evidence type="ECO:0000256" key="3">
    <source>
        <dbReference type="ARBA" id="ARBA00023163"/>
    </source>
</evidence>
<evidence type="ECO:0000256" key="2">
    <source>
        <dbReference type="ARBA" id="ARBA00023125"/>
    </source>
</evidence>
<keyword evidence="6" id="KW-1185">Reference proteome</keyword>
<dbReference type="SUPFAM" id="SSF46689">
    <property type="entry name" value="Homeodomain-like"/>
    <property type="match status" value="2"/>
</dbReference>
<evidence type="ECO:0000313" key="5">
    <source>
        <dbReference type="EMBL" id="MDB1124964.1"/>
    </source>
</evidence>
<name>A0ABT4YVB9_9VIBR</name>
<dbReference type="Gene3D" id="1.10.10.60">
    <property type="entry name" value="Homeodomain-like"/>
    <property type="match status" value="1"/>
</dbReference>
<evidence type="ECO:0000259" key="4">
    <source>
        <dbReference type="PROSITE" id="PS01124"/>
    </source>
</evidence>
<proteinExistence type="predicted"/>
<dbReference type="Pfam" id="PF12833">
    <property type="entry name" value="HTH_18"/>
    <property type="match status" value="1"/>
</dbReference>
<dbReference type="InterPro" id="IPR050204">
    <property type="entry name" value="AraC_XylS_family_regulators"/>
</dbReference>
<sequence>MVKLDRLSALIARFELQAEVACDLKSANLFLLADAESGELNRIEFWPIAREELDFVPMKGELMVAASINLGGASNPLARALPSRVTLSIEEESNLQDLAQLIIGEINDQRCGQATTLQKLFEVMVIILLRKVMRQHADNPGLVAGLADERLSKALVAIHEKPEFDWKVEDLADTAGLSRSQFMQRFKTCVGHTPAQYLREWRLSLARQDLEKGDRVKAVAQRYCYGSQEALSRAFSQRYECSPAQVRRGQI</sequence>